<dbReference type="InterPro" id="IPR049293">
    <property type="entry name" value="DUF6843"/>
</dbReference>
<proteinExistence type="predicted"/>
<dbReference type="EMBL" id="CP040749">
    <property type="protein sequence ID" value="QCX39037.1"/>
    <property type="molecule type" value="Genomic_DNA"/>
</dbReference>
<name>A0A5B7TVY5_9FLAO</name>
<feature type="transmembrane region" description="Helical" evidence="1">
    <location>
        <begin position="6"/>
        <end position="39"/>
    </location>
</feature>
<keyword evidence="1" id="KW-1133">Transmembrane helix</keyword>
<evidence type="ECO:0000313" key="4">
    <source>
        <dbReference type="Proteomes" id="UP000306229"/>
    </source>
</evidence>
<organism evidence="3 4">
    <name type="scientific">Aureibaculum algae</name>
    <dbReference type="NCBI Taxonomy" id="2584122"/>
    <lineage>
        <taxon>Bacteria</taxon>
        <taxon>Pseudomonadati</taxon>
        <taxon>Bacteroidota</taxon>
        <taxon>Flavobacteriia</taxon>
        <taxon>Flavobacteriales</taxon>
        <taxon>Flavobacteriaceae</taxon>
        <taxon>Aureibaculum</taxon>
    </lineage>
</organism>
<keyword evidence="1" id="KW-0812">Transmembrane</keyword>
<protein>
    <recommendedName>
        <fullName evidence="2">DUF6843 domain-containing protein</fullName>
    </recommendedName>
</protein>
<dbReference type="OrthoDB" id="980638at2"/>
<dbReference type="KEGG" id="fbe:FF125_11550"/>
<feature type="transmembrane region" description="Helical" evidence="1">
    <location>
        <begin position="48"/>
        <end position="69"/>
    </location>
</feature>
<dbReference type="Proteomes" id="UP000306229">
    <property type="component" value="Chromosome"/>
</dbReference>
<reference evidence="3 4" key="1">
    <citation type="submission" date="2019-05" db="EMBL/GenBank/DDBJ databases">
        <title>Algicella ahnfeltiae gen. nov., sp. nov., a novel marine bacterium of the family Flavobacteriaceae isolated from a red alga.</title>
        <authorList>
            <person name="Nedashkovskaya O.I."/>
            <person name="Kukhlevskiy A.D."/>
            <person name="Kim S.-G."/>
            <person name="Zhukova N.V."/>
            <person name="Mikhailov V.V."/>
        </authorList>
    </citation>
    <scope>NUCLEOTIDE SEQUENCE [LARGE SCALE GENOMIC DNA]</scope>
    <source>
        <strain evidence="3 4">10Alg115</strain>
    </source>
</reference>
<feature type="domain" description="DUF6843" evidence="2">
    <location>
        <begin position="83"/>
        <end position="165"/>
    </location>
</feature>
<accession>A0A5B7TVY5</accession>
<evidence type="ECO:0000259" key="2">
    <source>
        <dbReference type="Pfam" id="PF20862"/>
    </source>
</evidence>
<keyword evidence="4" id="KW-1185">Reference proteome</keyword>
<keyword evidence="1" id="KW-0472">Membrane</keyword>
<evidence type="ECO:0000313" key="3">
    <source>
        <dbReference type="EMBL" id="QCX39037.1"/>
    </source>
</evidence>
<sequence>MKGKIGIVIIILSFLISLNPYWLIFGIPLFVIGIIILLLSQKPIKTKLIWILTPIILWYPFMNLFFYLMGTIGTATAQKLDLIFPENFKGKAIVISEMPCGEEIEIIDNREQLRIPENGILLYKGNLKSGYINNRYFKIDKKGKKTEIPTRANYMYFDDSENKPDESVEGIWLSGGGTKYNPNPNGGINYSYREFLISSKDSLEKWNDFKSSRKLERITDSLVEKCKNKN</sequence>
<evidence type="ECO:0000256" key="1">
    <source>
        <dbReference type="SAM" id="Phobius"/>
    </source>
</evidence>
<dbReference type="AlphaFoldDB" id="A0A5B7TVY5"/>
<gene>
    <name evidence="3" type="ORF">FF125_11550</name>
</gene>
<dbReference type="Pfam" id="PF20862">
    <property type="entry name" value="DUF6843"/>
    <property type="match status" value="1"/>
</dbReference>
<dbReference type="RefSeq" id="WP_138949912.1">
    <property type="nucleotide sequence ID" value="NZ_CP040749.1"/>
</dbReference>